<accession>A0A6N8JLY6</accession>
<reference evidence="2 3" key="1">
    <citation type="submission" date="2019-12" db="EMBL/GenBank/DDBJ databases">
        <title>Microbes associate with the intestines of laboratory mice.</title>
        <authorList>
            <person name="Navarre W."/>
            <person name="Wong E."/>
        </authorList>
    </citation>
    <scope>NUCLEOTIDE SEQUENCE [LARGE SCALE GENOMIC DNA]</scope>
    <source>
        <strain evidence="2 3">NM66_B29</strain>
    </source>
</reference>
<dbReference type="OrthoDB" id="3177811at2"/>
<organism evidence="2 3">
    <name type="scientific">Adlercreutzia mucosicola</name>
    <dbReference type="NCBI Taxonomy" id="580026"/>
    <lineage>
        <taxon>Bacteria</taxon>
        <taxon>Bacillati</taxon>
        <taxon>Actinomycetota</taxon>
        <taxon>Coriobacteriia</taxon>
        <taxon>Eggerthellales</taxon>
        <taxon>Eggerthellaceae</taxon>
        <taxon>Adlercreutzia</taxon>
    </lineage>
</organism>
<proteinExistence type="predicted"/>
<dbReference type="EMBL" id="WSRR01000001">
    <property type="protein sequence ID" value="MVX59896.1"/>
    <property type="molecule type" value="Genomic_DNA"/>
</dbReference>
<keyword evidence="1" id="KW-0472">Membrane</keyword>
<evidence type="ECO:0000313" key="2">
    <source>
        <dbReference type="EMBL" id="MVX59896.1"/>
    </source>
</evidence>
<name>A0A6N8JLY6_9ACTN</name>
<feature type="transmembrane region" description="Helical" evidence="1">
    <location>
        <begin position="36"/>
        <end position="60"/>
    </location>
</feature>
<protein>
    <submittedName>
        <fullName evidence="2">Uncharacterized protein</fullName>
    </submittedName>
</protein>
<evidence type="ECO:0000313" key="3">
    <source>
        <dbReference type="Proteomes" id="UP000463388"/>
    </source>
</evidence>
<dbReference type="Proteomes" id="UP000463388">
    <property type="component" value="Unassembled WGS sequence"/>
</dbReference>
<dbReference type="AlphaFoldDB" id="A0A6N8JLY6"/>
<gene>
    <name evidence="2" type="ORF">GKZ27_00175</name>
</gene>
<keyword evidence="1" id="KW-1133">Transmembrane helix</keyword>
<sequence>MARDTNEEYDWVNDPFNEKKIAEEQERYGMSGTSKALVGVGCVLFVIGFVALIALLLFGIL</sequence>
<comment type="caution">
    <text evidence="2">The sequence shown here is derived from an EMBL/GenBank/DDBJ whole genome shotgun (WGS) entry which is preliminary data.</text>
</comment>
<keyword evidence="1" id="KW-0812">Transmembrane</keyword>
<keyword evidence="3" id="KW-1185">Reference proteome</keyword>
<dbReference type="RefSeq" id="WP_028026291.1">
    <property type="nucleotide sequence ID" value="NZ_JANJZH010000052.1"/>
</dbReference>
<evidence type="ECO:0000256" key="1">
    <source>
        <dbReference type="SAM" id="Phobius"/>
    </source>
</evidence>